<feature type="domain" description="Schlafen AlbA-2" evidence="1">
    <location>
        <begin position="342"/>
        <end position="459"/>
    </location>
</feature>
<protein>
    <submittedName>
        <fullName evidence="2">Putative DNA-binding domain-containing protein</fullName>
    </submittedName>
</protein>
<dbReference type="RefSeq" id="WP_159436966.1">
    <property type="nucleotide sequence ID" value="NZ_FQXJ01000024.1"/>
</dbReference>
<evidence type="ECO:0000313" key="2">
    <source>
        <dbReference type="EMBL" id="SHI74002.1"/>
    </source>
</evidence>
<dbReference type="Gene3D" id="3.30.950.30">
    <property type="entry name" value="Schlafen, AAA domain"/>
    <property type="match status" value="1"/>
</dbReference>
<dbReference type="OrthoDB" id="34589at2"/>
<dbReference type="STRING" id="1121420.SAMN02746098_04555"/>
<name>A0A1M6DLC9_9FIRM</name>
<dbReference type="InterPro" id="IPR007421">
    <property type="entry name" value="Schlafen_AlbA_2_dom"/>
</dbReference>
<dbReference type="PANTHER" id="PTHR30595:SF6">
    <property type="entry name" value="SCHLAFEN ALBA-2 DOMAIN-CONTAINING PROTEIN"/>
    <property type="match status" value="1"/>
</dbReference>
<reference evidence="3" key="1">
    <citation type="submission" date="2016-11" db="EMBL/GenBank/DDBJ databases">
        <authorList>
            <person name="Varghese N."/>
            <person name="Submissions S."/>
        </authorList>
    </citation>
    <scope>NUCLEOTIDE SEQUENCE [LARGE SCALE GENOMIC DNA]</scope>
    <source>
        <strain evidence="3">DSM 15449</strain>
    </source>
</reference>
<dbReference type="InterPro" id="IPR038461">
    <property type="entry name" value="Schlafen_AlbA_2_dom_sf"/>
</dbReference>
<organism evidence="2 3">
    <name type="scientific">Desulfosporosinus lacus DSM 15449</name>
    <dbReference type="NCBI Taxonomy" id="1121420"/>
    <lineage>
        <taxon>Bacteria</taxon>
        <taxon>Bacillati</taxon>
        <taxon>Bacillota</taxon>
        <taxon>Clostridia</taxon>
        <taxon>Eubacteriales</taxon>
        <taxon>Desulfitobacteriaceae</taxon>
        <taxon>Desulfosporosinus</taxon>
    </lineage>
</organism>
<dbReference type="PANTHER" id="PTHR30595">
    <property type="entry name" value="GLPR-RELATED TRANSCRIPTIONAL REPRESSOR"/>
    <property type="match status" value="1"/>
</dbReference>
<dbReference type="AlphaFoldDB" id="A0A1M6DLC9"/>
<keyword evidence="3" id="KW-1185">Reference proteome</keyword>
<evidence type="ECO:0000313" key="3">
    <source>
        <dbReference type="Proteomes" id="UP000183954"/>
    </source>
</evidence>
<accession>A0A1M6DLC9</accession>
<proteinExistence type="predicted"/>
<keyword evidence="2" id="KW-0238">DNA-binding</keyword>
<dbReference type="EMBL" id="FQXJ01000024">
    <property type="protein sequence ID" value="SHI74002.1"/>
    <property type="molecule type" value="Genomic_DNA"/>
</dbReference>
<dbReference type="Pfam" id="PF04326">
    <property type="entry name" value="SLFN_AlbA_2"/>
    <property type="match status" value="1"/>
</dbReference>
<dbReference type="GO" id="GO:0003677">
    <property type="term" value="F:DNA binding"/>
    <property type="evidence" value="ECO:0007669"/>
    <property type="project" value="UniProtKB-KW"/>
</dbReference>
<dbReference type="Proteomes" id="UP000183954">
    <property type="component" value="Unassembled WGS sequence"/>
</dbReference>
<sequence length="476" mass="54779">MGSKTVFYQLNISHIVLVSLNIVTDLVKNRDYLSLDVQAYRIILIGGAMRVTTEIIRDRVGNIPAFDVRIELFKDTGSIRLLRLSITSCQRDNEIIRFSKAVFDYGKFVFIKTCWSGEQVVDLFDHMQKGQSFEIEGFTSVFWEVKASGIEFDTYRVFSGQWFSLPKRKYPYDLYTSTIDIDNSPEFEASQPLNSNGVPYFPTLQDAEAYFLFDTFLQEMNQSRKQIHVIIDDQRARFKRIIVTKLGLRISLEGNELSSCELKLFGKRPGLTNVRPVSETNEVEIPLEALPMELSVLLSIGNESVDKRYISDKPSFYAPTEGITIEKDEQTSIDGILMLRGENQYIDFKQEYTDKILSTVCAFANAEGGSVFVGITDEGEILGLQEKWDDLRLRVENAISDRMLGHVKVNYIPFTYMISTDESKIVLEIKVEEANDKPIALRDGKKEKYYLRRDGTNRIIKRDDWAYLIRKEREVT</sequence>
<gene>
    <name evidence="2" type="ORF">SAMN02746098_04555</name>
</gene>
<evidence type="ECO:0000259" key="1">
    <source>
        <dbReference type="Pfam" id="PF04326"/>
    </source>
</evidence>